<reference evidence="2" key="1">
    <citation type="journal article" date="2019" name="Int. J. Syst. Evol. Microbiol.">
        <title>The Global Catalogue of Microorganisms (GCM) 10K type strain sequencing project: providing services to taxonomists for standard genome sequencing and annotation.</title>
        <authorList>
            <consortium name="The Broad Institute Genomics Platform"/>
            <consortium name="The Broad Institute Genome Sequencing Center for Infectious Disease"/>
            <person name="Wu L."/>
            <person name="Ma J."/>
        </authorList>
    </citation>
    <scope>NUCLEOTIDE SEQUENCE [LARGE SCALE GENOMIC DNA]</scope>
    <source>
        <strain evidence="2">JCM 15933</strain>
    </source>
</reference>
<proteinExistence type="predicted"/>
<dbReference type="Gene3D" id="1.25.40.20">
    <property type="entry name" value="Ankyrin repeat-containing domain"/>
    <property type="match status" value="1"/>
</dbReference>
<dbReference type="Proteomes" id="UP001501470">
    <property type="component" value="Unassembled WGS sequence"/>
</dbReference>
<evidence type="ECO:0008006" key="3">
    <source>
        <dbReference type="Google" id="ProtNLM"/>
    </source>
</evidence>
<name>A0ABP4MIK9_9ACTN</name>
<gene>
    <name evidence="1" type="ORF">GCM10009827_073650</name>
</gene>
<evidence type="ECO:0000313" key="1">
    <source>
        <dbReference type="EMBL" id="GAA1543279.1"/>
    </source>
</evidence>
<sequence>MHGATRAERVVEDWISAGWLIDGTDTHPWAYVDSSGWSRLEMALLSQADPLLAARELRRLAAQFGQRSWELRPARHKRWPWPDRRLMLEVAGDANRLTRDATTPSRTGAVRADLCLHPALLRVPVDAELVRHGRFDAADLHPLVRSALFPAARPGAAGSGAAGSGAAWAPEMVPAGFAEGERVRVRCGAAWHSVSVRGGRLELLDHTDAERRREHALRSFGGTMSGCFRTEAAWHDGEGVLPRRLRAYRQDLWRRMTHGGGKVVHALLDAGMDPRVRDVAGQTLLHRVHQFEHADLLPRLLAEHVDVNPVSRRGSTPMCDAVVHNAPADLIETLSQAGAIPHLSRLDPRTWPVQAREQEVVTGRR</sequence>
<organism evidence="1 2">
    <name type="scientific">Dactylosporangium maewongense</name>
    <dbReference type="NCBI Taxonomy" id="634393"/>
    <lineage>
        <taxon>Bacteria</taxon>
        <taxon>Bacillati</taxon>
        <taxon>Actinomycetota</taxon>
        <taxon>Actinomycetes</taxon>
        <taxon>Micromonosporales</taxon>
        <taxon>Micromonosporaceae</taxon>
        <taxon>Dactylosporangium</taxon>
    </lineage>
</organism>
<comment type="caution">
    <text evidence="1">The sequence shown here is derived from an EMBL/GenBank/DDBJ whole genome shotgun (WGS) entry which is preliminary data.</text>
</comment>
<dbReference type="EMBL" id="BAAAQD010000017">
    <property type="protein sequence ID" value="GAA1543279.1"/>
    <property type="molecule type" value="Genomic_DNA"/>
</dbReference>
<keyword evidence="2" id="KW-1185">Reference proteome</keyword>
<dbReference type="RefSeq" id="WP_344507450.1">
    <property type="nucleotide sequence ID" value="NZ_BAAAQD010000017.1"/>
</dbReference>
<evidence type="ECO:0000313" key="2">
    <source>
        <dbReference type="Proteomes" id="UP001501470"/>
    </source>
</evidence>
<dbReference type="InterPro" id="IPR036770">
    <property type="entry name" value="Ankyrin_rpt-contain_sf"/>
</dbReference>
<dbReference type="SUPFAM" id="SSF48403">
    <property type="entry name" value="Ankyrin repeat"/>
    <property type="match status" value="1"/>
</dbReference>
<protein>
    <recommendedName>
        <fullName evidence="3">Ankyrin repeat domain-containing protein</fullName>
    </recommendedName>
</protein>
<accession>A0ABP4MIK9</accession>